<organism evidence="2 3">
    <name type="scientific">Dactylonectria estremocensis</name>
    <dbReference type="NCBI Taxonomy" id="1079267"/>
    <lineage>
        <taxon>Eukaryota</taxon>
        <taxon>Fungi</taxon>
        <taxon>Dikarya</taxon>
        <taxon>Ascomycota</taxon>
        <taxon>Pezizomycotina</taxon>
        <taxon>Sordariomycetes</taxon>
        <taxon>Hypocreomycetidae</taxon>
        <taxon>Hypocreales</taxon>
        <taxon>Nectriaceae</taxon>
        <taxon>Dactylonectria</taxon>
    </lineage>
</organism>
<evidence type="ECO:0000256" key="1">
    <source>
        <dbReference type="SAM" id="MobiDB-lite"/>
    </source>
</evidence>
<accession>A0A9P9E1Z0</accession>
<dbReference type="OrthoDB" id="10585162at2759"/>
<reference evidence="2" key="1">
    <citation type="journal article" date="2021" name="Nat. Commun.">
        <title>Genetic determinants of endophytism in the Arabidopsis root mycobiome.</title>
        <authorList>
            <person name="Mesny F."/>
            <person name="Miyauchi S."/>
            <person name="Thiergart T."/>
            <person name="Pickel B."/>
            <person name="Atanasova L."/>
            <person name="Karlsson M."/>
            <person name="Huettel B."/>
            <person name="Barry K.W."/>
            <person name="Haridas S."/>
            <person name="Chen C."/>
            <person name="Bauer D."/>
            <person name="Andreopoulos W."/>
            <person name="Pangilinan J."/>
            <person name="LaButti K."/>
            <person name="Riley R."/>
            <person name="Lipzen A."/>
            <person name="Clum A."/>
            <person name="Drula E."/>
            <person name="Henrissat B."/>
            <person name="Kohler A."/>
            <person name="Grigoriev I.V."/>
            <person name="Martin F.M."/>
            <person name="Hacquard S."/>
        </authorList>
    </citation>
    <scope>NUCLEOTIDE SEQUENCE</scope>
    <source>
        <strain evidence="2">MPI-CAGE-AT-0021</strain>
    </source>
</reference>
<feature type="compositionally biased region" description="Low complexity" evidence="1">
    <location>
        <begin position="84"/>
        <end position="100"/>
    </location>
</feature>
<proteinExistence type="predicted"/>
<name>A0A9P9E1Z0_9HYPO</name>
<sequence>MGLSLDHNLRQTDSLPCPLWSTYLLQLFHPPPPSPSPCPRQLQLRYFHDYTPFHRFTHQTRTHTRTAYHTLGASHTQQACLPGNTHSHTSPTPTHTNTPTTCHQLPLGLLTPANGWSFFLFAAWAHQLPQSRSLSLAVGPLALDGPVPGHTDAHLLCLARSSFYYVQWHPHPRVHAGRLLVSYLLPPGSFPPDHSPLLHPLSLRPSVPLSLCPAIHPPLEILHSLHPVDIVPLSSLQWICICAVGR</sequence>
<protein>
    <submittedName>
        <fullName evidence="2">Uncharacterized protein</fullName>
    </submittedName>
</protein>
<evidence type="ECO:0000313" key="2">
    <source>
        <dbReference type="EMBL" id="KAH7129413.1"/>
    </source>
</evidence>
<keyword evidence="3" id="KW-1185">Reference proteome</keyword>
<comment type="caution">
    <text evidence="2">The sequence shown here is derived from an EMBL/GenBank/DDBJ whole genome shotgun (WGS) entry which is preliminary data.</text>
</comment>
<evidence type="ECO:0000313" key="3">
    <source>
        <dbReference type="Proteomes" id="UP000717696"/>
    </source>
</evidence>
<dbReference type="EMBL" id="JAGMUU010000021">
    <property type="protein sequence ID" value="KAH7129413.1"/>
    <property type="molecule type" value="Genomic_DNA"/>
</dbReference>
<dbReference type="Proteomes" id="UP000717696">
    <property type="component" value="Unassembled WGS sequence"/>
</dbReference>
<dbReference type="AlphaFoldDB" id="A0A9P9E1Z0"/>
<gene>
    <name evidence="2" type="ORF">B0J13DRAFT_137627</name>
</gene>
<feature type="region of interest" description="Disordered" evidence="1">
    <location>
        <begin position="79"/>
        <end position="100"/>
    </location>
</feature>